<comment type="caution">
    <text evidence="1">The sequence shown here is derived from an EMBL/GenBank/DDBJ whole genome shotgun (WGS) entry which is preliminary data.</text>
</comment>
<dbReference type="EMBL" id="BDGG01000019">
    <property type="protein sequence ID" value="GAV08772.1"/>
    <property type="molecule type" value="Genomic_DNA"/>
</dbReference>
<dbReference type="AlphaFoldDB" id="A0A1D1W5P7"/>
<protein>
    <submittedName>
        <fullName evidence="1">Uncharacterized protein</fullName>
    </submittedName>
</protein>
<accession>A0A1D1W5P7</accession>
<reference evidence="1 2" key="1">
    <citation type="journal article" date="2016" name="Nat. Commun.">
        <title>Extremotolerant tardigrade genome and improved radiotolerance of human cultured cells by tardigrade-unique protein.</title>
        <authorList>
            <person name="Hashimoto T."/>
            <person name="Horikawa D.D."/>
            <person name="Saito Y."/>
            <person name="Kuwahara H."/>
            <person name="Kozuka-Hata H."/>
            <person name="Shin-I T."/>
            <person name="Minakuchi Y."/>
            <person name="Ohishi K."/>
            <person name="Motoyama A."/>
            <person name="Aizu T."/>
            <person name="Enomoto A."/>
            <person name="Kondo K."/>
            <person name="Tanaka S."/>
            <person name="Hara Y."/>
            <person name="Koshikawa S."/>
            <person name="Sagara H."/>
            <person name="Miura T."/>
            <person name="Yokobori S."/>
            <person name="Miyagawa K."/>
            <person name="Suzuki Y."/>
            <person name="Kubo T."/>
            <person name="Oyama M."/>
            <person name="Kohara Y."/>
            <person name="Fujiyama A."/>
            <person name="Arakawa K."/>
            <person name="Katayama T."/>
            <person name="Toyoda A."/>
            <person name="Kunieda T."/>
        </authorList>
    </citation>
    <scope>NUCLEOTIDE SEQUENCE [LARGE SCALE GENOMIC DNA]</scope>
    <source>
        <strain evidence="1 2">YOKOZUNA-1</strain>
    </source>
</reference>
<evidence type="ECO:0000313" key="2">
    <source>
        <dbReference type="Proteomes" id="UP000186922"/>
    </source>
</evidence>
<keyword evidence="2" id="KW-1185">Reference proteome</keyword>
<dbReference type="Proteomes" id="UP000186922">
    <property type="component" value="Unassembled WGS sequence"/>
</dbReference>
<gene>
    <name evidence="1" type="primary">RvY_18418-1</name>
    <name evidence="1" type="synonym">RvY_18418.1</name>
    <name evidence="1" type="ORF">RvY_18418</name>
</gene>
<sequence length="65" mass="7122">MLDGLARRLKVPPIGLKRRKNDVWRQQGSRGVFRPTHLLLRSHLPHGNGAAGFALSLGTLASRAV</sequence>
<proteinExistence type="predicted"/>
<evidence type="ECO:0000313" key="1">
    <source>
        <dbReference type="EMBL" id="GAV08772.1"/>
    </source>
</evidence>
<name>A0A1D1W5P7_RAMVA</name>
<organism evidence="1 2">
    <name type="scientific">Ramazzottius varieornatus</name>
    <name type="common">Water bear</name>
    <name type="synonym">Tardigrade</name>
    <dbReference type="NCBI Taxonomy" id="947166"/>
    <lineage>
        <taxon>Eukaryota</taxon>
        <taxon>Metazoa</taxon>
        <taxon>Ecdysozoa</taxon>
        <taxon>Tardigrada</taxon>
        <taxon>Eutardigrada</taxon>
        <taxon>Parachela</taxon>
        <taxon>Hypsibioidea</taxon>
        <taxon>Ramazzottiidae</taxon>
        <taxon>Ramazzottius</taxon>
    </lineage>
</organism>